<dbReference type="GO" id="GO:0005811">
    <property type="term" value="C:lipid droplet"/>
    <property type="evidence" value="ECO:0007669"/>
    <property type="project" value="TreeGrafter"/>
</dbReference>
<dbReference type="AlphaFoldDB" id="A0A8E2JS30"/>
<gene>
    <name evidence="7" type="ORF">AOQ84DRAFT_222748</name>
</gene>
<organism evidence="7 8">
    <name type="scientific">Glonium stellatum</name>
    <dbReference type="NCBI Taxonomy" id="574774"/>
    <lineage>
        <taxon>Eukaryota</taxon>
        <taxon>Fungi</taxon>
        <taxon>Dikarya</taxon>
        <taxon>Ascomycota</taxon>
        <taxon>Pezizomycotina</taxon>
        <taxon>Dothideomycetes</taxon>
        <taxon>Pleosporomycetidae</taxon>
        <taxon>Gloniales</taxon>
        <taxon>Gloniaceae</taxon>
        <taxon>Glonium</taxon>
    </lineage>
</organism>
<evidence type="ECO:0000313" key="8">
    <source>
        <dbReference type="Proteomes" id="UP000250140"/>
    </source>
</evidence>
<dbReference type="InterPro" id="IPR051593">
    <property type="entry name" value="Ergosterol_Biosynth_ERG27"/>
</dbReference>
<name>A0A8E2JS30_9PEZI</name>
<evidence type="ECO:0000256" key="4">
    <source>
        <dbReference type="ARBA" id="ARBA00023002"/>
    </source>
</evidence>
<accession>A0A8E2JS30</accession>
<evidence type="ECO:0000256" key="1">
    <source>
        <dbReference type="ARBA" id="ARBA00022516"/>
    </source>
</evidence>
<dbReference type="OrthoDB" id="9989144at2759"/>
<dbReference type="EMBL" id="KV749839">
    <property type="protein sequence ID" value="OCL07565.1"/>
    <property type="molecule type" value="Genomic_DNA"/>
</dbReference>
<dbReference type="GO" id="GO:0000253">
    <property type="term" value="F:3-beta-hydroxysteroid 3-dehydrogenase (NADP+) activity"/>
    <property type="evidence" value="ECO:0007669"/>
    <property type="project" value="TreeGrafter"/>
</dbReference>
<evidence type="ECO:0000256" key="5">
    <source>
        <dbReference type="ARBA" id="ARBA00023098"/>
    </source>
</evidence>
<evidence type="ECO:0000313" key="7">
    <source>
        <dbReference type="EMBL" id="OCL07565.1"/>
    </source>
</evidence>
<dbReference type="SUPFAM" id="SSF51735">
    <property type="entry name" value="NAD(P)-binding Rossmann-fold domains"/>
    <property type="match status" value="1"/>
</dbReference>
<comment type="similarity">
    <text evidence="6">Belongs to the short-chain dehydrogenases/reductases (SDR) family. ERG27 subfamily.</text>
</comment>
<keyword evidence="5" id="KW-0443">Lipid metabolism</keyword>
<dbReference type="PANTHER" id="PTHR43647:SF1">
    <property type="entry name" value="3-KETO-STEROID REDUCTASE ERG27"/>
    <property type="match status" value="1"/>
</dbReference>
<keyword evidence="3" id="KW-0752">Steroid biosynthesis</keyword>
<reference evidence="7 8" key="1">
    <citation type="journal article" date="2016" name="Nat. Commun.">
        <title>Ectomycorrhizal ecology is imprinted in the genome of the dominant symbiotic fungus Cenococcum geophilum.</title>
        <authorList>
            <consortium name="DOE Joint Genome Institute"/>
            <person name="Peter M."/>
            <person name="Kohler A."/>
            <person name="Ohm R.A."/>
            <person name="Kuo A."/>
            <person name="Krutzmann J."/>
            <person name="Morin E."/>
            <person name="Arend M."/>
            <person name="Barry K.W."/>
            <person name="Binder M."/>
            <person name="Choi C."/>
            <person name="Clum A."/>
            <person name="Copeland A."/>
            <person name="Grisel N."/>
            <person name="Haridas S."/>
            <person name="Kipfer T."/>
            <person name="LaButti K."/>
            <person name="Lindquist E."/>
            <person name="Lipzen A."/>
            <person name="Maire R."/>
            <person name="Meier B."/>
            <person name="Mihaltcheva S."/>
            <person name="Molinier V."/>
            <person name="Murat C."/>
            <person name="Poggeler S."/>
            <person name="Quandt C.A."/>
            <person name="Sperisen C."/>
            <person name="Tritt A."/>
            <person name="Tisserant E."/>
            <person name="Crous P.W."/>
            <person name="Henrissat B."/>
            <person name="Nehls U."/>
            <person name="Egli S."/>
            <person name="Spatafora J.W."/>
            <person name="Grigoriev I.V."/>
            <person name="Martin F.M."/>
        </authorList>
    </citation>
    <scope>NUCLEOTIDE SEQUENCE [LARGE SCALE GENOMIC DNA]</scope>
    <source>
        <strain evidence="7 8">CBS 207.34</strain>
    </source>
</reference>
<keyword evidence="4" id="KW-0560">Oxidoreductase</keyword>
<evidence type="ECO:0000256" key="6">
    <source>
        <dbReference type="ARBA" id="ARBA00023593"/>
    </source>
</evidence>
<dbReference type="Proteomes" id="UP000250140">
    <property type="component" value="Unassembled WGS sequence"/>
</dbReference>
<dbReference type="GO" id="GO:0005741">
    <property type="term" value="C:mitochondrial outer membrane"/>
    <property type="evidence" value="ECO:0007669"/>
    <property type="project" value="TreeGrafter"/>
</dbReference>
<evidence type="ECO:0000256" key="2">
    <source>
        <dbReference type="ARBA" id="ARBA00022857"/>
    </source>
</evidence>
<dbReference type="InterPro" id="IPR036291">
    <property type="entry name" value="NAD(P)-bd_dom_sf"/>
</dbReference>
<dbReference type="GO" id="GO:0006696">
    <property type="term" value="P:ergosterol biosynthetic process"/>
    <property type="evidence" value="ECO:0007669"/>
    <property type="project" value="TreeGrafter"/>
</dbReference>
<dbReference type="Gene3D" id="3.40.50.720">
    <property type="entry name" value="NAD(P)-binding Rossmann-like Domain"/>
    <property type="match status" value="1"/>
</dbReference>
<evidence type="ECO:0000256" key="3">
    <source>
        <dbReference type="ARBA" id="ARBA00022955"/>
    </source>
</evidence>
<dbReference type="GO" id="GO:0005789">
    <property type="term" value="C:endoplasmic reticulum membrane"/>
    <property type="evidence" value="ECO:0007669"/>
    <property type="project" value="TreeGrafter"/>
</dbReference>
<dbReference type="PANTHER" id="PTHR43647">
    <property type="entry name" value="DEHYDROGENASE"/>
    <property type="match status" value="1"/>
</dbReference>
<proteinExistence type="inferred from homology"/>
<keyword evidence="2" id="KW-0521">NADP</keyword>
<keyword evidence="8" id="KW-1185">Reference proteome</keyword>
<keyword evidence="1" id="KW-0444">Lipid biosynthesis</keyword>
<protein>
    <submittedName>
        <fullName evidence="7">3-keto-steroid reductase</fullName>
    </submittedName>
</protein>
<sequence>MSDTTPQPEDGFYVLVTGANSGLGFAICCRLIDEFLHTRPQSQTLVLIITTRDTRKGTDTVARLQKHLQNVRRKAERSFLGISMLLHRRIQFRQEILDLTSISSVQRHAERLLNSTPKLNAAILNAGIGGWEGLDWLTAIYTLLTDWVHAVTYPSYKVSGVGWLTKPQIPASGNTEKPEEPPLGEVFCANVFGHYLLCHYLAPLLSAHKADEGTVGRIIWTSSLEAYAHTFSLHDFQGLASSMPYEASKRLTDILALTAELPSTAPFVARYLSSNRPLSVSKSKSSMSNANKNTIKPKIYLTHPGICSTGIMPLHHLLTYLMTLAFYIARWLGSQWHGVTAWNGACAPAWVALAQQNTLDAMEEREGKGKWGSATDWWGKERVERTEVEGWGWGGVVGERIRKKGRRRGVKDLTERDRKQFEELGRDCWKEMEQLREEWEARLAAARVGEDLG</sequence>